<protein>
    <submittedName>
        <fullName evidence="7">Xaa-Pro dipeptidase</fullName>
        <ecNumber evidence="7">3.4.13.9</ecNumber>
    </submittedName>
</protein>
<dbReference type="InterPro" id="IPR036005">
    <property type="entry name" value="Creatinase/aminopeptidase-like"/>
</dbReference>
<reference evidence="8" key="1">
    <citation type="submission" date="2017-05" db="EMBL/GenBank/DDBJ databases">
        <authorList>
            <person name="Rodrigo-Torres L."/>
            <person name="Arahal R. D."/>
            <person name="Lucena T."/>
        </authorList>
    </citation>
    <scope>NUCLEOTIDE SEQUENCE [LARGE SCALE GENOMIC DNA]</scope>
    <source>
        <strain evidence="8">CECT 8899</strain>
    </source>
</reference>
<dbReference type="CDD" id="cd01085">
    <property type="entry name" value="APP"/>
    <property type="match status" value="1"/>
</dbReference>
<feature type="domain" description="Peptidase M24 C-terminal" evidence="6">
    <location>
        <begin position="540"/>
        <end position="599"/>
    </location>
</feature>
<gene>
    <name evidence="7" type="primary">pepQ_3</name>
    <name evidence="7" type="ORF">LOM8899_01872</name>
</gene>
<feature type="domain" description="Peptidase M24" evidence="4">
    <location>
        <begin position="316"/>
        <end position="526"/>
    </location>
</feature>
<dbReference type="GO" id="GO:0005737">
    <property type="term" value="C:cytoplasm"/>
    <property type="evidence" value="ECO:0007669"/>
    <property type="project" value="UniProtKB-ARBA"/>
</dbReference>
<evidence type="ECO:0000259" key="5">
    <source>
        <dbReference type="Pfam" id="PF01321"/>
    </source>
</evidence>
<dbReference type="SUPFAM" id="SSF53092">
    <property type="entry name" value="Creatinase/prolidase N-terminal domain"/>
    <property type="match status" value="1"/>
</dbReference>
<keyword evidence="8" id="KW-1185">Reference proteome</keyword>
<dbReference type="Gene3D" id="3.90.230.10">
    <property type="entry name" value="Creatinase/methionine aminopeptidase superfamily"/>
    <property type="match status" value="1"/>
</dbReference>
<dbReference type="EMBL" id="FXZK01000003">
    <property type="protein sequence ID" value="SMY07732.1"/>
    <property type="molecule type" value="Genomic_DNA"/>
</dbReference>
<evidence type="ECO:0000256" key="1">
    <source>
        <dbReference type="ARBA" id="ARBA00008766"/>
    </source>
</evidence>
<comment type="similarity">
    <text evidence="1">Belongs to the peptidase M24B family.</text>
</comment>
<accession>A0A238LDS5</accession>
<dbReference type="InterPro" id="IPR000994">
    <property type="entry name" value="Pept_M24"/>
</dbReference>
<dbReference type="AlphaFoldDB" id="A0A238LDS5"/>
<evidence type="ECO:0000259" key="6">
    <source>
        <dbReference type="Pfam" id="PF16188"/>
    </source>
</evidence>
<dbReference type="InterPro" id="IPR050422">
    <property type="entry name" value="X-Pro_aminopeptidase_P"/>
</dbReference>
<feature type="domain" description="Creatinase N-terminal" evidence="5">
    <location>
        <begin position="17"/>
        <end position="151"/>
    </location>
</feature>
<dbReference type="PANTHER" id="PTHR43763:SF6">
    <property type="entry name" value="XAA-PRO AMINOPEPTIDASE 1"/>
    <property type="match status" value="1"/>
</dbReference>
<keyword evidence="7" id="KW-0224">Dipeptidase</keyword>
<dbReference type="Proteomes" id="UP000201613">
    <property type="component" value="Unassembled WGS sequence"/>
</dbReference>
<keyword evidence="7" id="KW-0645">Protease</keyword>
<evidence type="ECO:0000256" key="2">
    <source>
        <dbReference type="ARBA" id="ARBA00022723"/>
    </source>
</evidence>
<keyword evidence="3 7" id="KW-0378">Hydrolase</keyword>
<dbReference type="PANTHER" id="PTHR43763">
    <property type="entry name" value="XAA-PRO AMINOPEPTIDASE 1"/>
    <property type="match status" value="1"/>
</dbReference>
<dbReference type="GO" id="GO:0070006">
    <property type="term" value="F:metalloaminopeptidase activity"/>
    <property type="evidence" value="ECO:0007669"/>
    <property type="project" value="InterPro"/>
</dbReference>
<evidence type="ECO:0000259" key="4">
    <source>
        <dbReference type="Pfam" id="PF00557"/>
    </source>
</evidence>
<dbReference type="EC" id="3.4.13.9" evidence="7"/>
<evidence type="ECO:0000313" key="7">
    <source>
        <dbReference type="EMBL" id="SMY07732.1"/>
    </source>
</evidence>
<sequence length="599" mass="65141">MFQTFEVTSRPEQGPPRLAALRRAMVEQGLDTLIVPREDAFQGEYVAPCDERLKWLTGFTGSAGFAVVTRDVAGVFVDGRYRVQVCSQVAPEFTPVNWPEVNLADWLTKHLTSGAVVGFDPWLHTVKAIADLEAKLAPAGITLRPGPNLIDPLWEDRPAPPKPPFSAYPIENAGEPHAEKRARLAKSLRDAGQPAAVLTLPDSIAWLLNIRGADIERNPVPQCYAILYDDAKVLLFAHPGKTDVIVQHLGPDVTTHPIDQFEAALAGLFGPVRLDPASAPEAVRAILEAAGTDIARAQDPCSLPKACKNPVELEGARAAHLRDGAAMVQFLAWLDAEAPKGGLTEIAVVEALEGFRRATNALRDISFETICGAGEHGAIVHYRVTEDTDRPVRNGELLLVDSGGQYLDGTTDITRTIAVGPPPEDAAESYTAVLQGMIAISRARFPRGVTGGHLDSLARFPLWTLGRDYDHGTGHGVGAYLSVHEGPQRLSRISDVPLDEGMILSNEPGYYREGAFGIRIENLIAVIAAPKISGGDDRDMLAFETLTWVPFDRRLILTDRLSPQERDWINWYHAATLQHIGPRVDDATLIWLTQACAAL</sequence>
<dbReference type="InterPro" id="IPR000587">
    <property type="entry name" value="Creatinase_N"/>
</dbReference>
<organism evidence="7 8">
    <name type="scientific">Flavimaricola marinus</name>
    <dbReference type="NCBI Taxonomy" id="1819565"/>
    <lineage>
        <taxon>Bacteria</taxon>
        <taxon>Pseudomonadati</taxon>
        <taxon>Pseudomonadota</taxon>
        <taxon>Alphaproteobacteria</taxon>
        <taxon>Rhodobacterales</taxon>
        <taxon>Paracoccaceae</taxon>
        <taxon>Flavimaricola</taxon>
    </lineage>
</organism>
<dbReference type="InterPro" id="IPR029149">
    <property type="entry name" value="Creatin/AminoP/Spt16_N"/>
</dbReference>
<evidence type="ECO:0000313" key="8">
    <source>
        <dbReference type="Proteomes" id="UP000201613"/>
    </source>
</evidence>
<dbReference type="Pfam" id="PF01321">
    <property type="entry name" value="Creatinase_N"/>
    <property type="match status" value="1"/>
</dbReference>
<dbReference type="Pfam" id="PF00557">
    <property type="entry name" value="Peptidase_M24"/>
    <property type="match status" value="1"/>
</dbReference>
<keyword evidence="2" id="KW-0479">Metal-binding</keyword>
<proteinExistence type="inferred from homology"/>
<dbReference type="InterPro" id="IPR033740">
    <property type="entry name" value="Pept_M24B"/>
</dbReference>
<dbReference type="OrthoDB" id="9806388at2"/>
<dbReference type="RefSeq" id="WP_093991939.1">
    <property type="nucleotide sequence ID" value="NZ_FXZK01000003.1"/>
</dbReference>
<dbReference type="GO" id="GO:0102009">
    <property type="term" value="F:proline dipeptidase activity"/>
    <property type="evidence" value="ECO:0007669"/>
    <property type="project" value="UniProtKB-EC"/>
</dbReference>
<dbReference type="InterPro" id="IPR032416">
    <property type="entry name" value="Peptidase_M24_C"/>
</dbReference>
<dbReference type="Pfam" id="PF16189">
    <property type="entry name" value="Creatinase_N_2"/>
    <property type="match status" value="1"/>
</dbReference>
<name>A0A238LDS5_9RHOB</name>
<dbReference type="SUPFAM" id="SSF55920">
    <property type="entry name" value="Creatinase/aminopeptidase"/>
    <property type="match status" value="1"/>
</dbReference>
<dbReference type="GO" id="GO:0046872">
    <property type="term" value="F:metal ion binding"/>
    <property type="evidence" value="ECO:0007669"/>
    <property type="project" value="UniProtKB-KW"/>
</dbReference>
<evidence type="ECO:0000256" key="3">
    <source>
        <dbReference type="ARBA" id="ARBA00022801"/>
    </source>
</evidence>
<dbReference type="Gene3D" id="3.40.350.10">
    <property type="entry name" value="Creatinase/prolidase N-terminal domain"/>
    <property type="match status" value="2"/>
</dbReference>
<dbReference type="FunFam" id="3.90.230.10:FF:000009">
    <property type="entry name" value="xaa-Pro aminopeptidase 2"/>
    <property type="match status" value="1"/>
</dbReference>
<dbReference type="Pfam" id="PF16188">
    <property type="entry name" value="Peptidase_M24_C"/>
    <property type="match status" value="1"/>
</dbReference>